<dbReference type="Proteomes" id="UP001604002">
    <property type="component" value="Unassembled WGS sequence"/>
</dbReference>
<dbReference type="InterPro" id="IPR023346">
    <property type="entry name" value="Lysozyme-like_dom_sf"/>
</dbReference>
<keyword evidence="5" id="KW-1185">Reference proteome</keyword>
<accession>A0ABW7A2M2</accession>
<dbReference type="InterPro" id="IPR008258">
    <property type="entry name" value="Transglycosylase_SLT_dom_1"/>
</dbReference>
<evidence type="ECO:0000313" key="5">
    <source>
        <dbReference type="Proteomes" id="UP001604002"/>
    </source>
</evidence>
<evidence type="ECO:0000256" key="2">
    <source>
        <dbReference type="ARBA" id="ARBA00009387"/>
    </source>
</evidence>
<comment type="caution">
    <text evidence="4">The sequence shown here is derived from an EMBL/GenBank/DDBJ whole genome shotgun (WGS) entry which is preliminary data.</text>
</comment>
<dbReference type="CDD" id="cd00254">
    <property type="entry name" value="LT-like"/>
    <property type="match status" value="1"/>
</dbReference>
<dbReference type="RefSeq" id="WP_393993908.1">
    <property type="nucleotide sequence ID" value="NZ_JBAFVH010000011.1"/>
</dbReference>
<feature type="domain" description="Transglycosylase SLT" evidence="3">
    <location>
        <begin position="35"/>
        <end position="134"/>
    </location>
</feature>
<dbReference type="Pfam" id="PF01464">
    <property type="entry name" value="SLT"/>
    <property type="match status" value="1"/>
</dbReference>
<proteinExistence type="inferred from homology"/>
<gene>
    <name evidence="4" type="ORF">V5F32_18890</name>
</gene>
<comment type="similarity">
    <text evidence="1">Belongs to the transglycosylase Slt family.</text>
</comment>
<dbReference type="EC" id="4.2.2.n1" evidence="4"/>
<evidence type="ECO:0000259" key="3">
    <source>
        <dbReference type="Pfam" id="PF01464"/>
    </source>
</evidence>
<comment type="similarity">
    <text evidence="2">Belongs to the virb1 family.</text>
</comment>
<evidence type="ECO:0000313" key="4">
    <source>
        <dbReference type="EMBL" id="MFG1374251.1"/>
    </source>
</evidence>
<evidence type="ECO:0000256" key="1">
    <source>
        <dbReference type="ARBA" id="ARBA00007734"/>
    </source>
</evidence>
<keyword evidence="4" id="KW-0456">Lyase</keyword>
<reference evidence="4 5" key="1">
    <citation type="submission" date="2024-02" db="EMBL/GenBank/DDBJ databases">
        <title>Expansion and revision of Xanthobacter and proposal of Roseixanthobacter gen. nov.</title>
        <authorList>
            <person name="Soltysiak M.P.M."/>
            <person name="Jalihal A."/>
            <person name="Ory A."/>
            <person name="Chrisophersen C."/>
            <person name="Lee A.D."/>
            <person name="Boulton J."/>
            <person name="Springer M."/>
        </authorList>
    </citation>
    <scope>NUCLEOTIDE SEQUENCE [LARGE SCALE GENOMIC DNA]</scope>
    <source>
        <strain evidence="4 5">23A</strain>
    </source>
</reference>
<organism evidence="4 5">
    <name type="scientific">Xanthobacter oligotrophicus</name>
    <dbReference type="NCBI Taxonomy" id="2607286"/>
    <lineage>
        <taxon>Bacteria</taxon>
        <taxon>Pseudomonadati</taxon>
        <taxon>Pseudomonadota</taxon>
        <taxon>Alphaproteobacteria</taxon>
        <taxon>Hyphomicrobiales</taxon>
        <taxon>Xanthobacteraceae</taxon>
        <taxon>Xanthobacter</taxon>
    </lineage>
</organism>
<dbReference type="SUPFAM" id="SSF53955">
    <property type="entry name" value="Lysozyme-like"/>
    <property type="match status" value="1"/>
</dbReference>
<dbReference type="PANTHER" id="PTHR37423">
    <property type="entry name" value="SOLUBLE LYTIC MUREIN TRANSGLYCOSYLASE-RELATED"/>
    <property type="match status" value="1"/>
</dbReference>
<dbReference type="Gene3D" id="1.10.530.10">
    <property type="match status" value="1"/>
</dbReference>
<sequence>MLAGLITIAAPCVPSPAWPAPLETAEKIAPYAEHIAEAAERFDIPAAWIRAVIAAESADDSRAVSPRGAMGLMQIMPQTWDAVRTHYDLGNDPFDPRDNILAGAATLREMHDRYGSSGFLAAYNAGSRRYEDYRDRGRPLPAETVAYVAKLAPMIGGKLPEKSSPANPVARPWADAGLFVARSDRPPVAVPSSLDVQAKRKTPTAPVTDITAIAPRPAGLFVARSRAGGAP</sequence>
<dbReference type="EMBL" id="JBAFVH010000011">
    <property type="protein sequence ID" value="MFG1374251.1"/>
    <property type="molecule type" value="Genomic_DNA"/>
</dbReference>
<dbReference type="GO" id="GO:0016829">
    <property type="term" value="F:lyase activity"/>
    <property type="evidence" value="ECO:0007669"/>
    <property type="project" value="UniProtKB-KW"/>
</dbReference>
<dbReference type="PANTHER" id="PTHR37423:SF2">
    <property type="entry name" value="MEMBRANE-BOUND LYTIC MUREIN TRANSGLYCOSYLASE C"/>
    <property type="match status" value="1"/>
</dbReference>
<name>A0ABW7A2M2_9HYPH</name>
<protein>
    <submittedName>
        <fullName evidence="4">Lytic transglycosylase domain-containing protein</fullName>
        <ecNumber evidence="4">4.2.2.n1</ecNumber>
    </submittedName>
</protein>